<gene>
    <name evidence="2" type="ORF">K461DRAFT_295935</name>
</gene>
<evidence type="ECO:0000313" key="2">
    <source>
        <dbReference type="EMBL" id="KAF2150683.1"/>
    </source>
</evidence>
<protein>
    <recommendedName>
        <fullName evidence="4">Transcription factor domain-containing protein</fullName>
    </recommendedName>
</protein>
<dbReference type="EMBL" id="ML996089">
    <property type="protein sequence ID" value="KAF2150683.1"/>
    <property type="molecule type" value="Genomic_DNA"/>
</dbReference>
<dbReference type="Proteomes" id="UP000799439">
    <property type="component" value="Unassembled WGS sequence"/>
</dbReference>
<evidence type="ECO:0000313" key="3">
    <source>
        <dbReference type="Proteomes" id="UP000799439"/>
    </source>
</evidence>
<feature type="region of interest" description="Disordered" evidence="1">
    <location>
        <begin position="1"/>
        <end position="37"/>
    </location>
</feature>
<name>A0A9P4IVF7_9PEZI</name>
<comment type="caution">
    <text evidence="2">The sequence shown here is derived from an EMBL/GenBank/DDBJ whole genome shotgun (WGS) entry which is preliminary data.</text>
</comment>
<dbReference type="OrthoDB" id="5423818at2759"/>
<evidence type="ECO:0000256" key="1">
    <source>
        <dbReference type="SAM" id="MobiDB-lite"/>
    </source>
</evidence>
<keyword evidence="3" id="KW-1185">Reference proteome</keyword>
<reference evidence="2" key="1">
    <citation type="journal article" date="2020" name="Stud. Mycol.">
        <title>101 Dothideomycetes genomes: a test case for predicting lifestyles and emergence of pathogens.</title>
        <authorList>
            <person name="Haridas S."/>
            <person name="Albert R."/>
            <person name="Binder M."/>
            <person name="Bloem J."/>
            <person name="Labutti K."/>
            <person name="Salamov A."/>
            <person name="Andreopoulos B."/>
            <person name="Baker S."/>
            <person name="Barry K."/>
            <person name="Bills G."/>
            <person name="Bluhm B."/>
            <person name="Cannon C."/>
            <person name="Castanera R."/>
            <person name="Culley D."/>
            <person name="Daum C."/>
            <person name="Ezra D."/>
            <person name="Gonzalez J."/>
            <person name="Henrissat B."/>
            <person name="Kuo A."/>
            <person name="Liang C."/>
            <person name="Lipzen A."/>
            <person name="Lutzoni F."/>
            <person name="Magnuson J."/>
            <person name="Mondo S."/>
            <person name="Nolan M."/>
            <person name="Ohm R."/>
            <person name="Pangilinan J."/>
            <person name="Park H.-J."/>
            <person name="Ramirez L."/>
            <person name="Alfaro M."/>
            <person name="Sun H."/>
            <person name="Tritt A."/>
            <person name="Yoshinaga Y."/>
            <person name="Zwiers L.-H."/>
            <person name="Turgeon B."/>
            <person name="Goodwin S."/>
            <person name="Spatafora J."/>
            <person name="Crous P."/>
            <person name="Grigoriev I."/>
        </authorList>
    </citation>
    <scope>NUCLEOTIDE SEQUENCE</scope>
    <source>
        <strain evidence="2">CBS 260.36</strain>
    </source>
</reference>
<feature type="compositionally biased region" description="Low complexity" evidence="1">
    <location>
        <begin position="11"/>
        <end position="29"/>
    </location>
</feature>
<evidence type="ECO:0008006" key="4">
    <source>
        <dbReference type="Google" id="ProtNLM"/>
    </source>
</evidence>
<dbReference type="AlphaFoldDB" id="A0A9P4IVF7"/>
<organism evidence="2 3">
    <name type="scientific">Myriangium duriaei CBS 260.36</name>
    <dbReference type="NCBI Taxonomy" id="1168546"/>
    <lineage>
        <taxon>Eukaryota</taxon>
        <taxon>Fungi</taxon>
        <taxon>Dikarya</taxon>
        <taxon>Ascomycota</taxon>
        <taxon>Pezizomycotina</taxon>
        <taxon>Dothideomycetes</taxon>
        <taxon>Dothideomycetidae</taxon>
        <taxon>Myriangiales</taxon>
        <taxon>Myriangiaceae</taxon>
        <taxon>Myriangium</taxon>
    </lineage>
</organism>
<sequence>MHTDQSKVDAGINGSSDSGSVSNPSNSPPTVDWPHSMNDGAYFDSLLQVGAMTDHALPQQVSTQDTPAGDSIQQWNLSFSGPSDTIRELAPSISHATVMPQNSTPDTAVMLHNGSSMPLLADHTSEAAKVLDILRQYPIMFESDDYQTPFLHRELYGFQALGITALPKSTTSISCALGLRNSANASFLKSAMSAERQRLIEGFPNYECLEEWDALHAMWLYEMMELPDPHIIKTDGWKAGPKMQGMNLPMLLKMTRRFCQSHPEANDLSAPMSVDSVNRYLAPPSTWMTWLVGETARRLIFLAHIVNYFATKNPNTGEMSAYYEPLSDDIIWNMPLPSSSAAWKARSEQEWLKALQMDHAVVILENQMLNPTDLAASVPSLRSLFTKFTKDHIELVFGGNYGLEDSESLRGLVIRCALEQCS</sequence>
<accession>A0A9P4IVF7</accession>
<proteinExistence type="predicted"/>